<dbReference type="PROSITE" id="PS50862">
    <property type="entry name" value="AA_TRNA_LIGASE_II"/>
    <property type="match status" value="1"/>
</dbReference>
<dbReference type="SMR" id="A0A015K3Y9"/>
<dbReference type="OrthoDB" id="10267474at2759"/>
<dbReference type="InterPro" id="IPR045864">
    <property type="entry name" value="aa-tRNA-synth_II/BPL/LPL"/>
</dbReference>
<comment type="catalytic activity">
    <reaction evidence="12">
        <text>tRNA(Pro) + L-proline + ATP = L-prolyl-tRNA(Pro) + AMP + diphosphate</text>
        <dbReference type="Rhea" id="RHEA:14305"/>
        <dbReference type="Rhea" id="RHEA-COMP:9700"/>
        <dbReference type="Rhea" id="RHEA-COMP:9702"/>
        <dbReference type="ChEBI" id="CHEBI:30616"/>
        <dbReference type="ChEBI" id="CHEBI:33019"/>
        <dbReference type="ChEBI" id="CHEBI:60039"/>
        <dbReference type="ChEBI" id="CHEBI:78442"/>
        <dbReference type="ChEBI" id="CHEBI:78532"/>
        <dbReference type="ChEBI" id="CHEBI:456215"/>
        <dbReference type="EC" id="6.1.1.15"/>
    </reaction>
</comment>
<proteinExistence type="inferred from homology"/>
<dbReference type="GO" id="GO:0005739">
    <property type="term" value="C:mitochondrion"/>
    <property type="evidence" value="ECO:0007669"/>
    <property type="project" value="TreeGrafter"/>
</dbReference>
<evidence type="ECO:0000256" key="10">
    <source>
        <dbReference type="ARBA" id="ARBA00023146"/>
    </source>
</evidence>
<evidence type="ECO:0000256" key="4">
    <source>
        <dbReference type="ARBA" id="ARBA00012831"/>
    </source>
</evidence>
<gene>
    <name evidence="14" type="ORF">RirG_164670</name>
</gene>
<dbReference type="FunFam" id="3.30.930.10:FF:000066">
    <property type="entry name" value="Proline--tRNA ligase"/>
    <property type="match status" value="1"/>
</dbReference>
<keyword evidence="6 14" id="KW-0436">Ligase</keyword>
<dbReference type="PANTHER" id="PTHR42753:SF2">
    <property type="entry name" value="PROLINE--TRNA LIGASE"/>
    <property type="match status" value="1"/>
</dbReference>
<evidence type="ECO:0000256" key="8">
    <source>
        <dbReference type="ARBA" id="ARBA00022840"/>
    </source>
</evidence>
<keyword evidence="10" id="KW-0030">Aminoacyl-tRNA synthetase</keyword>
<dbReference type="PANTHER" id="PTHR42753">
    <property type="entry name" value="MITOCHONDRIAL RIBOSOME PROTEIN L39/PROLYL-TRNA LIGASE FAMILY MEMBER"/>
    <property type="match status" value="1"/>
</dbReference>
<keyword evidence="15" id="KW-1185">Reference proteome</keyword>
<dbReference type="InterPro" id="IPR033730">
    <property type="entry name" value="ProRS_core_prok"/>
</dbReference>
<evidence type="ECO:0000256" key="2">
    <source>
        <dbReference type="ARBA" id="ARBA00008226"/>
    </source>
</evidence>
<dbReference type="AlphaFoldDB" id="A0A015K3Y9"/>
<feature type="domain" description="Aminoacyl-transfer RNA synthetases class-II family profile" evidence="13">
    <location>
        <begin position="125"/>
        <end position="542"/>
    </location>
</feature>
<accession>A0A015K3Y9</accession>
<dbReference type="STRING" id="1432141.A0A015K3Y9"/>
<keyword evidence="5" id="KW-0963">Cytoplasm</keyword>
<dbReference type="InterPro" id="IPR036621">
    <property type="entry name" value="Anticodon-bd_dom_sf"/>
</dbReference>
<evidence type="ECO:0000256" key="5">
    <source>
        <dbReference type="ARBA" id="ARBA00022490"/>
    </source>
</evidence>
<dbReference type="InterPro" id="IPR002314">
    <property type="entry name" value="aa-tRNA-synt_IIb"/>
</dbReference>
<comment type="caution">
    <text evidence="14">The sequence shown here is derived from an EMBL/GenBank/DDBJ whole genome shotgun (WGS) entry which is preliminary data.</text>
</comment>
<comment type="subcellular location">
    <subcellularLocation>
        <location evidence="1">Cytoplasm</location>
    </subcellularLocation>
</comment>
<dbReference type="Gene3D" id="3.40.50.800">
    <property type="entry name" value="Anticodon-binding domain"/>
    <property type="match status" value="1"/>
</dbReference>
<name>A0A015K3Y9_RHIIW</name>
<evidence type="ECO:0000313" key="14">
    <source>
        <dbReference type="EMBL" id="EXX62134.1"/>
    </source>
</evidence>
<evidence type="ECO:0000256" key="11">
    <source>
        <dbReference type="ARBA" id="ARBA00029731"/>
    </source>
</evidence>
<dbReference type="GO" id="GO:0006433">
    <property type="term" value="P:prolyl-tRNA aminoacylation"/>
    <property type="evidence" value="ECO:0007669"/>
    <property type="project" value="InterPro"/>
</dbReference>
<keyword evidence="7" id="KW-0547">Nucleotide-binding</keyword>
<dbReference type="EC" id="6.1.1.15" evidence="4"/>
<comment type="similarity">
    <text evidence="2">Belongs to the class-II aminoacyl-tRNA synthetase family.</text>
</comment>
<dbReference type="Gene3D" id="3.30.930.10">
    <property type="entry name" value="Bira Bifunctional Protein, Domain 2"/>
    <property type="match status" value="2"/>
</dbReference>
<keyword evidence="9" id="KW-0648">Protein biosynthesis</keyword>
<dbReference type="CDD" id="cd00861">
    <property type="entry name" value="ProRS_anticodon_short"/>
    <property type="match status" value="1"/>
</dbReference>
<evidence type="ECO:0000256" key="7">
    <source>
        <dbReference type="ARBA" id="ARBA00022741"/>
    </source>
</evidence>
<protein>
    <recommendedName>
        <fullName evidence="4">proline--tRNA ligase</fullName>
        <ecNumber evidence="4">6.1.1.15</ecNumber>
    </recommendedName>
    <alternativeName>
        <fullName evidence="11">Prolyl-tRNA synthetase</fullName>
    </alternativeName>
</protein>
<dbReference type="PRINTS" id="PR01046">
    <property type="entry name" value="TRNASYNTHPRO"/>
</dbReference>
<dbReference type="InterPro" id="IPR050062">
    <property type="entry name" value="Pro-tRNA_synthetase"/>
</dbReference>
<dbReference type="SUPFAM" id="SSF55681">
    <property type="entry name" value="Class II aaRS and biotin synthetases"/>
    <property type="match status" value="1"/>
</dbReference>
<dbReference type="Proteomes" id="UP000022910">
    <property type="component" value="Unassembled WGS sequence"/>
</dbReference>
<dbReference type="NCBIfam" id="TIGR00409">
    <property type="entry name" value="proS_fam_II"/>
    <property type="match status" value="1"/>
</dbReference>
<reference evidence="14 15" key="1">
    <citation type="submission" date="2014-02" db="EMBL/GenBank/DDBJ databases">
        <title>Single nucleus genome sequencing reveals high similarity among nuclei of an endomycorrhizal fungus.</title>
        <authorList>
            <person name="Lin K."/>
            <person name="Geurts R."/>
            <person name="Zhang Z."/>
            <person name="Limpens E."/>
            <person name="Saunders D.G."/>
            <person name="Mu D."/>
            <person name="Pang E."/>
            <person name="Cao H."/>
            <person name="Cha H."/>
            <person name="Lin T."/>
            <person name="Zhou Q."/>
            <person name="Shang Y."/>
            <person name="Li Y."/>
            <person name="Ivanov S."/>
            <person name="Sharma T."/>
            <person name="Velzen R.V."/>
            <person name="Ruijter N.D."/>
            <person name="Aanen D.K."/>
            <person name="Win J."/>
            <person name="Kamoun S."/>
            <person name="Bisseling T."/>
            <person name="Huang S."/>
        </authorList>
    </citation>
    <scope>NUCLEOTIDE SEQUENCE [LARGE SCALE GENOMIC DNA]</scope>
    <source>
        <strain evidence="15">DAOM197198w</strain>
    </source>
</reference>
<evidence type="ECO:0000313" key="15">
    <source>
        <dbReference type="Proteomes" id="UP000022910"/>
    </source>
</evidence>
<dbReference type="InterPro" id="IPR004500">
    <property type="entry name" value="Pro-tRNA-synth_IIa_bac-type"/>
</dbReference>
<dbReference type="GO" id="GO:0005524">
    <property type="term" value="F:ATP binding"/>
    <property type="evidence" value="ECO:0007669"/>
    <property type="project" value="UniProtKB-KW"/>
</dbReference>
<evidence type="ECO:0000256" key="1">
    <source>
        <dbReference type="ARBA" id="ARBA00004496"/>
    </source>
</evidence>
<dbReference type="GO" id="GO:0004827">
    <property type="term" value="F:proline-tRNA ligase activity"/>
    <property type="evidence" value="ECO:0007669"/>
    <property type="project" value="UniProtKB-EC"/>
</dbReference>
<dbReference type="InterPro" id="IPR006195">
    <property type="entry name" value="aa-tRNA-synth_II"/>
</dbReference>
<sequence>MNVIGMSIILAKINDVLILAKLVVLAKLKLKINPDDFLVSTHRENFFSVKMFKTRSFCLYKQLAQLIIQKRYFTSASYSNRTCLSKIFLPTTKNVSNIKSKQKHEQEENIICESYRLMIRAGLIRRSSSGMYSLLPLALRSLDKIERIIDFEMTSIGAQKLSLSILLSASTWKQTGRWKSAGSELFRLKDRKGSEYCLAPTHEEEITQLVGHEIASYRQLPLRLYQIGKKYRDEMRPRYGLLRGREFIMKDLYTFDTSEEAALRTYEEVLIAYKNIFNKIGVPFVIADADSGNIGGTKSHEFHFLSQVGEDMILTCSNCGYSANEERAYGSLPLTKQAGNGVNKKPIFNFGISKNNRLIICILGSGYVLNVFKLKAAASENSFEDIQIVNDIKDIQINNNFNEIDIYIDITFQTNLPDLELFLSNKLFDENIYKLIQSNKHIITMHHGDFHNTSPGDGCPICSMSSVSHNNPLIGHNAIEVGHTFLLGTKYSEPLKATFAPETPQNMGELRPIQMGCYGIGISRMLAAIIESSYDEHGIIWPSSVAPYRVCIIPNSDEPLIQQATRNLFDLLTSISHELNGEVLIDDRTNLSLGYRIKDSELVGYPWMMILGKRFLESGRVEIHERRTRKILDVNFDEIKNIFLT</sequence>
<dbReference type="CDD" id="cd00779">
    <property type="entry name" value="ProRS_core_prok"/>
    <property type="match status" value="1"/>
</dbReference>
<evidence type="ECO:0000256" key="3">
    <source>
        <dbReference type="ARBA" id="ARBA00011738"/>
    </source>
</evidence>
<dbReference type="Pfam" id="PF03129">
    <property type="entry name" value="HGTP_anticodon"/>
    <property type="match status" value="1"/>
</dbReference>
<dbReference type="InterPro" id="IPR002316">
    <property type="entry name" value="Pro-tRNA-ligase_IIa"/>
</dbReference>
<dbReference type="InterPro" id="IPR004154">
    <property type="entry name" value="Anticodon-bd"/>
</dbReference>
<dbReference type="Pfam" id="PF00587">
    <property type="entry name" value="tRNA-synt_2b"/>
    <property type="match status" value="1"/>
</dbReference>
<evidence type="ECO:0000259" key="13">
    <source>
        <dbReference type="PROSITE" id="PS50862"/>
    </source>
</evidence>
<dbReference type="SUPFAM" id="SSF52954">
    <property type="entry name" value="Class II aaRS ABD-related"/>
    <property type="match status" value="1"/>
</dbReference>
<evidence type="ECO:0000256" key="12">
    <source>
        <dbReference type="ARBA" id="ARBA00047671"/>
    </source>
</evidence>
<dbReference type="InterPro" id="IPR044140">
    <property type="entry name" value="ProRS_anticodon_short"/>
</dbReference>
<keyword evidence="8" id="KW-0067">ATP-binding</keyword>
<comment type="subunit">
    <text evidence="3">Homodimer.</text>
</comment>
<evidence type="ECO:0000256" key="9">
    <source>
        <dbReference type="ARBA" id="ARBA00022917"/>
    </source>
</evidence>
<dbReference type="EMBL" id="JEMT01024852">
    <property type="protein sequence ID" value="EXX62134.1"/>
    <property type="molecule type" value="Genomic_DNA"/>
</dbReference>
<evidence type="ECO:0000256" key="6">
    <source>
        <dbReference type="ARBA" id="ARBA00022598"/>
    </source>
</evidence>
<organism evidence="14 15">
    <name type="scientific">Rhizophagus irregularis (strain DAOM 197198w)</name>
    <name type="common">Glomus intraradices</name>
    <dbReference type="NCBI Taxonomy" id="1432141"/>
    <lineage>
        <taxon>Eukaryota</taxon>
        <taxon>Fungi</taxon>
        <taxon>Fungi incertae sedis</taxon>
        <taxon>Mucoromycota</taxon>
        <taxon>Glomeromycotina</taxon>
        <taxon>Glomeromycetes</taxon>
        <taxon>Glomerales</taxon>
        <taxon>Glomeraceae</taxon>
        <taxon>Rhizophagus</taxon>
    </lineage>
</organism>